<feature type="region of interest" description="Disordered" evidence="1">
    <location>
        <begin position="88"/>
        <end position="126"/>
    </location>
</feature>
<reference evidence="2 3" key="1">
    <citation type="submission" date="2016-01" db="EMBL/GenBank/DDBJ databases">
        <authorList>
            <person name="Oliw E.H."/>
        </authorList>
    </citation>
    <scope>NUCLEOTIDE SEQUENCE [LARGE SCALE GENOMIC DNA]</scope>
    <source>
        <strain evidence="2 3">Kerr 14</strain>
    </source>
</reference>
<gene>
    <name evidence="2" type="ORF">AGR4C_pa60035</name>
</gene>
<evidence type="ECO:0000313" key="2">
    <source>
        <dbReference type="EMBL" id="CUX65907.1"/>
    </source>
</evidence>
<evidence type="ECO:0000313" key="3">
    <source>
        <dbReference type="Proteomes" id="UP000191897"/>
    </source>
</evidence>
<protein>
    <submittedName>
        <fullName evidence="2">Uncharacterized protein</fullName>
    </submittedName>
</protein>
<accession>A0A1S7SCP5</accession>
<dbReference type="EMBL" id="FBWC01000037">
    <property type="protein sequence ID" value="CUX65907.1"/>
    <property type="molecule type" value="Genomic_DNA"/>
</dbReference>
<dbReference type="AlphaFoldDB" id="A0A1S7SCP5"/>
<organism evidence="2 3">
    <name type="scientific">Agrobacterium tumefaciens str. Kerr 14</name>
    <dbReference type="NCBI Taxonomy" id="1183424"/>
    <lineage>
        <taxon>Bacteria</taxon>
        <taxon>Pseudomonadati</taxon>
        <taxon>Pseudomonadota</taxon>
        <taxon>Alphaproteobacteria</taxon>
        <taxon>Hyphomicrobiales</taxon>
        <taxon>Rhizobiaceae</taxon>
        <taxon>Rhizobium/Agrobacterium group</taxon>
        <taxon>Agrobacterium</taxon>
        <taxon>Agrobacterium tumefaciens complex</taxon>
    </lineage>
</organism>
<dbReference type="Proteomes" id="UP000191897">
    <property type="component" value="Unassembled WGS sequence"/>
</dbReference>
<name>A0A1S7SCP5_AGRTU</name>
<proteinExistence type="predicted"/>
<evidence type="ECO:0000256" key="1">
    <source>
        <dbReference type="SAM" id="MobiDB-lite"/>
    </source>
</evidence>
<sequence length="200" mass="21042">MLIGICRVRTSSRTWGAPSANNRSAAPRRFNISSCAARLACGSPEDCPASVSLRLPRRPNSSMSAPGFGCHSSRGRFFGPGDDRCLTTGLSSATPSGKMPGPPGDNIGGRLSSRLRGEGDGVTRSSGSTRVTAVIVDAGVVSENRLSPELIDPPAGVEYTELSMERFGVGVRICRWIRSKKPSKPSWLSSASCNISSSAR</sequence>